<proteinExistence type="predicted"/>
<protein>
    <submittedName>
        <fullName evidence="1">Uncharacterized protein</fullName>
    </submittedName>
</protein>
<accession>A0A0E9QRN1</accession>
<evidence type="ECO:0000313" key="1">
    <source>
        <dbReference type="EMBL" id="JAH19494.1"/>
    </source>
</evidence>
<organism evidence="1">
    <name type="scientific">Anguilla anguilla</name>
    <name type="common">European freshwater eel</name>
    <name type="synonym">Muraena anguilla</name>
    <dbReference type="NCBI Taxonomy" id="7936"/>
    <lineage>
        <taxon>Eukaryota</taxon>
        <taxon>Metazoa</taxon>
        <taxon>Chordata</taxon>
        <taxon>Craniata</taxon>
        <taxon>Vertebrata</taxon>
        <taxon>Euteleostomi</taxon>
        <taxon>Actinopterygii</taxon>
        <taxon>Neopterygii</taxon>
        <taxon>Teleostei</taxon>
        <taxon>Anguilliformes</taxon>
        <taxon>Anguillidae</taxon>
        <taxon>Anguilla</taxon>
    </lineage>
</organism>
<name>A0A0E9QRN1_ANGAN</name>
<dbReference type="AlphaFoldDB" id="A0A0E9QRN1"/>
<sequence>MTESEIKTAVLAAWSSLHCITTYCLSFRSNLDKLISNS</sequence>
<dbReference type="EMBL" id="GBXM01089083">
    <property type="protein sequence ID" value="JAH19494.1"/>
    <property type="molecule type" value="Transcribed_RNA"/>
</dbReference>
<reference evidence="1" key="1">
    <citation type="submission" date="2014-11" db="EMBL/GenBank/DDBJ databases">
        <authorList>
            <person name="Amaro Gonzalez C."/>
        </authorList>
    </citation>
    <scope>NUCLEOTIDE SEQUENCE</scope>
</reference>
<reference evidence="1" key="2">
    <citation type="journal article" date="2015" name="Fish Shellfish Immunol.">
        <title>Early steps in the European eel (Anguilla anguilla)-Vibrio vulnificus interaction in the gills: Role of the RtxA13 toxin.</title>
        <authorList>
            <person name="Callol A."/>
            <person name="Pajuelo D."/>
            <person name="Ebbesson L."/>
            <person name="Teles M."/>
            <person name="MacKenzie S."/>
            <person name="Amaro C."/>
        </authorList>
    </citation>
    <scope>NUCLEOTIDE SEQUENCE</scope>
</reference>